<dbReference type="InterPro" id="IPR000182">
    <property type="entry name" value="GNAT_dom"/>
</dbReference>
<feature type="domain" description="N-acetyltransferase" evidence="3">
    <location>
        <begin position="46"/>
        <end position="183"/>
    </location>
</feature>
<protein>
    <submittedName>
        <fullName evidence="4">GNAT family N-acetyltransferase</fullName>
    </submittedName>
</protein>
<keyword evidence="5" id="KW-1185">Reference proteome</keyword>
<name>A0A5N3PHA2_9HYPH</name>
<evidence type="ECO:0000256" key="1">
    <source>
        <dbReference type="ARBA" id="ARBA00022679"/>
    </source>
</evidence>
<dbReference type="AlphaFoldDB" id="A0A5N3PHA2"/>
<dbReference type="SUPFAM" id="SSF55729">
    <property type="entry name" value="Acyl-CoA N-acyltransferases (Nat)"/>
    <property type="match status" value="1"/>
</dbReference>
<gene>
    <name evidence="4" type="ORF">FEZ63_03035</name>
</gene>
<dbReference type="EMBL" id="VCMV01000003">
    <property type="protein sequence ID" value="KAB0269099.1"/>
    <property type="molecule type" value="Genomic_DNA"/>
</dbReference>
<evidence type="ECO:0000256" key="2">
    <source>
        <dbReference type="ARBA" id="ARBA00023315"/>
    </source>
</evidence>
<accession>A0A5N3PHA2</accession>
<sequence length="183" mass="20063">MGRPIVAAGPRNTLTSLRCECWNDCPASAESFAGYLRRGGVSEELVFVETDTPPAEAYDAAQAVLRRFTTAAVGAPDNRAYAILISHGETGATIGGLWAQSRWGGFHIEMLVVPDGFRGQGIGTRLMHAAEAEARRRGCHTIWLDTYSFQARPFYEALGFEVFGELDGAAPIYPRFFMRKILT</sequence>
<dbReference type="Proteomes" id="UP000325684">
    <property type="component" value="Unassembled WGS sequence"/>
</dbReference>
<comment type="caution">
    <text evidence="4">The sequence shown here is derived from an EMBL/GenBank/DDBJ whole genome shotgun (WGS) entry which is preliminary data.</text>
</comment>
<keyword evidence="1 4" id="KW-0808">Transferase</keyword>
<dbReference type="PANTHER" id="PTHR43420">
    <property type="entry name" value="ACETYLTRANSFERASE"/>
    <property type="match status" value="1"/>
</dbReference>
<evidence type="ECO:0000313" key="5">
    <source>
        <dbReference type="Proteomes" id="UP000325684"/>
    </source>
</evidence>
<dbReference type="Pfam" id="PF00583">
    <property type="entry name" value="Acetyltransf_1"/>
    <property type="match status" value="1"/>
</dbReference>
<dbReference type="CDD" id="cd04301">
    <property type="entry name" value="NAT_SF"/>
    <property type="match status" value="1"/>
</dbReference>
<dbReference type="InterPro" id="IPR050680">
    <property type="entry name" value="YpeA/RimI_acetyltransf"/>
</dbReference>
<evidence type="ECO:0000313" key="4">
    <source>
        <dbReference type="EMBL" id="KAB0269099.1"/>
    </source>
</evidence>
<dbReference type="Gene3D" id="3.40.630.30">
    <property type="match status" value="1"/>
</dbReference>
<dbReference type="InterPro" id="IPR016181">
    <property type="entry name" value="Acyl_CoA_acyltransferase"/>
</dbReference>
<reference evidence="4 5" key="1">
    <citation type="journal article" date="2019" name="Microorganisms">
        <title>Genome Insights into the Novel Species Microvirga brassicacearum, a Rapeseed Endophyte with Biotechnological Potential.</title>
        <authorList>
            <person name="Jimenez-Gomez A."/>
            <person name="Saati-Santamaria Z."/>
            <person name="Igual J.M."/>
            <person name="Rivas R."/>
            <person name="Mateos P.F."/>
            <person name="Garcia-Fraile P."/>
        </authorList>
    </citation>
    <scope>NUCLEOTIDE SEQUENCE [LARGE SCALE GENOMIC DNA]</scope>
    <source>
        <strain evidence="4 5">CDVBN77</strain>
    </source>
</reference>
<dbReference type="OrthoDB" id="9787920at2"/>
<proteinExistence type="predicted"/>
<dbReference type="PROSITE" id="PS51186">
    <property type="entry name" value="GNAT"/>
    <property type="match status" value="1"/>
</dbReference>
<organism evidence="4 5">
    <name type="scientific">Microvirga brassicacearum</name>
    <dbReference type="NCBI Taxonomy" id="2580413"/>
    <lineage>
        <taxon>Bacteria</taxon>
        <taxon>Pseudomonadati</taxon>
        <taxon>Pseudomonadota</taxon>
        <taxon>Alphaproteobacteria</taxon>
        <taxon>Hyphomicrobiales</taxon>
        <taxon>Methylobacteriaceae</taxon>
        <taxon>Microvirga</taxon>
    </lineage>
</organism>
<keyword evidence="2" id="KW-0012">Acyltransferase</keyword>
<evidence type="ECO:0000259" key="3">
    <source>
        <dbReference type="PROSITE" id="PS51186"/>
    </source>
</evidence>
<dbReference type="GO" id="GO:0016747">
    <property type="term" value="F:acyltransferase activity, transferring groups other than amino-acyl groups"/>
    <property type="evidence" value="ECO:0007669"/>
    <property type="project" value="InterPro"/>
</dbReference>